<comment type="caution">
    <text evidence="11">The sequence shown here is derived from an EMBL/GenBank/DDBJ whole genome shotgun (WGS) entry which is preliminary data.</text>
</comment>
<dbReference type="PROSITE" id="PS00486">
    <property type="entry name" value="DNA_MISMATCH_REPAIR_2"/>
    <property type="match status" value="1"/>
</dbReference>
<gene>
    <name evidence="8" type="primary">mutS2</name>
    <name evidence="8" type="synonym">rqcU</name>
    <name evidence="11" type="ORF">FYJ57_04805</name>
</gene>
<dbReference type="PANTHER" id="PTHR48466:SF2">
    <property type="entry name" value="OS10G0509000 PROTEIN"/>
    <property type="match status" value="1"/>
</dbReference>
<feature type="domain" description="Smr" evidence="10">
    <location>
        <begin position="716"/>
        <end position="791"/>
    </location>
</feature>
<dbReference type="Pfam" id="PF00488">
    <property type="entry name" value="MutS_V"/>
    <property type="match status" value="1"/>
</dbReference>
<evidence type="ECO:0000256" key="9">
    <source>
        <dbReference type="SAM" id="Coils"/>
    </source>
</evidence>
<dbReference type="SMART" id="SM00463">
    <property type="entry name" value="SMR"/>
    <property type="match status" value="1"/>
</dbReference>
<dbReference type="PANTHER" id="PTHR48466">
    <property type="entry name" value="OS10G0509000 PROTEIN-RELATED"/>
    <property type="match status" value="1"/>
</dbReference>
<keyword evidence="7 8" id="KW-0238">DNA-binding</keyword>
<reference evidence="11 12" key="1">
    <citation type="submission" date="2019-08" db="EMBL/GenBank/DDBJ databases">
        <title>In-depth cultivation of the pig gut microbiome towards novel bacterial diversity and tailored functional studies.</title>
        <authorList>
            <person name="Wylensek D."/>
            <person name="Hitch T.C.A."/>
            <person name="Clavel T."/>
        </authorList>
    </citation>
    <scope>NUCLEOTIDE SEQUENCE [LARGE SCALE GENOMIC DNA]</scope>
    <source>
        <strain evidence="11 12">BSM-380-WT-5A</strain>
    </source>
</reference>
<dbReference type="InterPro" id="IPR046893">
    <property type="entry name" value="MSSS"/>
</dbReference>
<dbReference type="InterPro" id="IPR005747">
    <property type="entry name" value="MutS2"/>
</dbReference>
<keyword evidence="5 8" id="KW-0067">ATP-binding</keyword>
<dbReference type="GO" id="GO:0006298">
    <property type="term" value="P:mismatch repair"/>
    <property type="evidence" value="ECO:0007669"/>
    <property type="project" value="InterPro"/>
</dbReference>
<dbReference type="GO" id="GO:0140664">
    <property type="term" value="F:ATP-dependent DNA damage sensor activity"/>
    <property type="evidence" value="ECO:0007669"/>
    <property type="project" value="InterPro"/>
</dbReference>
<organism evidence="11 12">
    <name type="scientific">Oliverpabstia intestinalis</name>
    <dbReference type="NCBI Taxonomy" id="2606633"/>
    <lineage>
        <taxon>Bacteria</taxon>
        <taxon>Bacillati</taxon>
        <taxon>Bacillota</taxon>
        <taxon>Clostridia</taxon>
        <taxon>Lachnospirales</taxon>
        <taxon>Lachnospiraceae</taxon>
        <taxon>Oliverpabstia</taxon>
    </lineage>
</organism>
<dbReference type="GO" id="GO:0030983">
    <property type="term" value="F:mismatched DNA binding"/>
    <property type="evidence" value="ECO:0007669"/>
    <property type="project" value="InterPro"/>
</dbReference>
<protein>
    <recommendedName>
        <fullName evidence="8">Endonuclease MutS2</fullName>
        <ecNumber evidence="8">3.1.-.-</ecNumber>
    </recommendedName>
    <alternativeName>
        <fullName evidence="8">Ribosome-associated protein quality control-upstream factor</fullName>
        <shortName evidence="8">RQC-upstream factor</shortName>
        <shortName evidence="8">RqcU</shortName>
        <ecNumber evidence="8">3.6.4.-</ecNumber>
    </alternativeName>
</protein>
<dbReference type="InterPro" id="IPR045076">
    <property type="entry name" value="MutS"/>
</dbReference>
<dbReference type="PIRSF" id="PIRSF005814">
    <property type="entry name" value="MutS_YshD"/>
    <property type="match status" value="1"/>
</dbReference>
<comment type="function">
    <text evidence="8">Acts as a ribosome collision sensor, splitting the ribosome into its 2 subunits. Detects stalled/collided 70S ribosomes which it binds and splits by an ATP-hydrolysis driven conformational change. Acts upstream of the ribosome quality control system (RQC), a ribosome-associated complex that mediates the extraction of incompletely synthesized nascent chains from stalled ribosomes and their subsequent degradation. Probably generates substrates for RQC.</text>
</comment>
<name>A0A7X2P228_9FIRM</name>
<dbReference type="GO" id="GO:0016887">
    <property type="term" value="F:ATP hydrolysis activity"/>
    <property type="evidence" value="ECO:0007669"/>
    <property type="project" value="InterPro"/>
</dbReference>
<dbReference type="Gene3D" id="3.40.50.300">
    <property type="entry name" value="P-loop containing nucleotide triphosphate hydrolases"/>
    <property type="match status" value="1"/>
</dbReference>
<dbReference type="InterPro" id="IPR002625">
    <property type="entry name" value="Smr_dom"/>
</dbReference>
<dbReference type="Gene3D" id="3.30.1370.110">
    <property type="match status" value="1"/>
</dbReference>
<dbReference type="FunFam" id="3.40.50.300:FF:000830">
    <property type="entry name" value="Endonuclease MutS2"/>
    <property type="match status" value="1"/>
</dbReference>
<comment type="function">
    <text evidence="8">Endonuclease that is involved in the suppression of homologous recombination and thus may have a key role in the control of bacterial genetic diversity.</text>
</comment>
<dbReference type="SMART" id="SM00534">
    <property type="entry name" value="MUTSac"/>
    <property type="match status" value="1"/>
</dbReference>
<dbReference type="EMBL" id="VUMS01000007">
    <property type="protein sequence ID" value="MST66062.1"/>
    <property type="molecule type" value="Genomic_DNA"/>
</dbReference>
<keyword evidence="2 8" id="KW-0699">rRNA-binding</keyword>
<keyword evidence="1 8" id="KW-0540">Nuclease</keyword>
<dbReference type="GO" id="GO:0045910">
    <property type="term" value="P:negative regulation of DNA recombination"/>
    <property type="evidence" value="ECO:0007669"/>
    <property type="project" value="InterPro"/>
</dbReference>
<dbReference type="GO" id="GO:0019843">
    <property type="term" value="F:rRNA binding"/>
    <property type="evidence" value="ECO:0007669"/>
    <property type="project" value="UniProtKB-UniRule"/>
</dbReference>
<dbReference type="Proteomes" id="UP000440513">
    <property type="component" value="Unassembled WGS sequence"/>
</dbReference>
<proteinExistence type="inferred from homology"/>
<dbReference type="GO" id="GO:0043023">
    <property type="term" value="F:ribosomal large subunit binding"/>
    <property type="evidence" value="ECO:0007669"/>
    <property type="project" value="UniProtKB-UniRule"/>
</dbReference>
<dbReference type="SUPFAM" id="SSF52540">
    <property type="entry name" value="P-loop containing nucleoside triphosphate hydrolases"/>
    <property type="match status" value="1"/>
</dbReference>
<dbReference type="AlphaFoldDB" id="A0A7X2P228"/>
<dbReference type="InterPro" id="IPR000432">
    <property type="entry name" value="DNA_mismatch_repair_MutS_C"/>
</dbReference>
<keyword evidence="12" id="KW-1185">Reference proteome</keyword>
<evidence type="ECO:0000256" key="6">
    <source>
        <dbReference type="ARBA" id="ARBA00022884"/>
    </source>
</evidence>
<dbReference type="GO" id="GO:0072344">
    <property type="term" value="P:rescue of stalled ribosome"/>
    <property type="evidence" value="ECO:0007669"/>
    <property type="project" value="UniProtKB-UniRule"/>
</dbReference>
<dbReference type="Pfam" id="PF01713">
    <property type="entry name" value="Smr"/>
    <property type="match status" value="1"/>
</dbReference>
<keyword evidence="9" id="KW-0175">Coiled coil</keyword>
<feature type="binding site" evidence="8">
    <location>
        <begin position="333"/>
        <end position="340"/>
    </location>
    <ligand>
        <name>ATP</name>
        <dbReference type="ChEBI" id="CHEBI:30616"/>
    </ligand>
</feature>
<feature type="coiled-coil region" evidence="9">
    <location>
        <begin position="524"/>
        <end position="629"/>
    </location>
</feature>
<dbReference type="InterPro" id="IPR036187">
    <property type="entry name" value="DNA_mismatch_repair_MutS_sf"/>
</dbReference>
<keyword evidence="3 8" id="KW-0547">Nucleotide-binding</keyword>
<evidence type="ECO:0000313" key="11">
    <source>
        <dbReference type="EMBL" id="MST66062.1"/>
    </source>
</evidence>
<dbReference type="GO" id="GO:0005524">
    <property type="term" value="F:ATP binding"/>
    <property type="evidence" value="ECO:0007669"/>
    <property type="project" value="UniProtKB-UniRule"/>
</dbReference>
<keyword evidence="4 8" id="KW-0378">Hydrolase</keyword>
<evidence type="ECO:0000313" key="12">
    <source>
        <dbReference type="Proteomes" id="UP000440513"/>
    </source>
</evidence>
<evidence type="ECO:0000256" key="3">
    <source>
        <dbReference type="ARBA" id="ARBA00022741"/>
    </source>
</evidence>
<dbReference type="SMART" id="SM00533">
    <property type="entry name" value="MUTSd"/>
    <property type="match status" value="1"/>
</dbReference>
<accession>A0A7X2P228</accession>
<dbReference type="NCBIfam" id="TIGR01069">
    <property type="entry name" value="mutS2"/>
    <property type="match status" value="1"/>
</dbReference>
<dbReference type="SUPFAM" id="SSF48334">
    <property type="entry name" value="DNA repair protein MutS, domain III"/>
    <property type="match status" value="1"/>
</dbReference>
<evidence type="ECO:0000256" key="8">
    <source>
        <dbReference type="HAMAP-Rule" id="MF_00092"/>
    </source>
</evidence>
<evidence type="ECO:0000256" key="2">
    <source>
        <dbReference type="ARBA" id="ARBA00022730"/>
    </source>
</evidence>
<dbReference type="InterPro" id="IPR027417">
    <property type="entry name" value="P-loop_NTPase"/>
</dbReference>
<dbReference type="RefSeq" id="WP_154431719.1">
    <property type="nucleotide sequence ID" value="NZ_JBQHRL010000010.1"/>
</dbReference>
<evidence type="ECO:0000256" key="7">
    <source>
        <dbReference type="ARBA" id="ARBA00023125"/>
    </source>
</evidence>
<dbReference type="PROSITE" id="PS50828">
    <property type="entry name" value="SMR"/>
    <property type="match status" value="1"/>
</dbReference>
<dbReference type="HAMAP" id="MF_00092">
    <property type="entry name" value="MutS2"/>
    <property type="match status" value="1"/>
</dbReference>
<evidence type="ECO:0000256" key="4">
    <source>
        <dbReference type="ARBA" id="ARBA00022801"/>
    </source>
</evidence>
<evidence type="ECO:0000256" key="1">
    <source>
        <dbReference type="ARBA" id="ARBA00022722"/>
    </source>
</evidence>
<keyword evidence="6 8" id="KW-0694">RNA-binding</keyword>
<dbReference type="CDD" id="cd03280">
    <property type="entry name" value="ABC_MutS2"/>
    <property type="match status" value="1"/>
</dbReference>
<keyword evidence="8 11" id="KW-0255">Endonuclease</keyword>
<dbReference type="EC" id="3.6.4.-" evidence="8"/>
<dbReference type="InterPro" id="IPR007696">
    <property type="entry name" value="DNA_mismatch_repair_MutS_core"/>
</dbReference>
<evidence type="ECO:0000259" key="10">
    <source>
        <dbReference type="PROSITE" id="PS50828"/>
    </source>
</evidence>
<sequence>MNNKALKTLEYTKIIEMLAAHASSPLGKIRCEDLLPSCSPGEIEYKQEQTQDALSRLFQKGNINFGSAKDIRGSLKRLEIGSTLGITELLQICALLDNTSRVKSYGRREKENEQRDSLDDLFDALEPLPLLNTEIRRCILSEDEIADDASATLKQIRRSMKVTGERIHTQLAGMVNGSARTYLQDAVITMRNGRYCIPVKAEYKSQVPGMIHDQSSTGSTLFIEPMAIVKLNNEIRDLEMKEAAEIEVILASLSNMAAQERENLRYNLENLVELDFIFARAALAMDMNATRPIFNTKGYINIRKGRHPLIDKKKVVPIDIHLGKEFHLLIVTGPNTGGKTVSLKTVGLLTLMGQAGLHIPALDRSELSVFEEVYADIGDEQSIEQSLSTFSSHMTNVVSFIEKADPKSLVLFDELGAGTDPTEGAALAISILNYLQKQGIRAMATTHYSELKVYALSTPGVENASCEFDVETLRPTYRLLIGVPGKSNAFAISSKLGLPSYIIDDAKKQISQEDESFEDVISTLEENRITIEKERMEIARYKIEVEDLKKQLETKQEKLNQQRDRILREANEQAHTILRDAKEYADQTIKDFNKFGKANISIKEMENKRQNLRKKMNKVESNMSRKEKKVTGNLKPSDLHLGDGVKVLSLNLKGTVSTLPDAKGYLLVQMGIMRSKIHISDLVLLQEETVISAPNMQRTSAGKIKMSKSSSVGIEINLLGRTVDEAIAELDKYLDDAYLAHIPSVRVVHGKGTGALRKGIHNYLRRVKYVSSFHLAEFGEGDAGVTIVNFKK</sequence>
<dbReference type="GO" id="GO:0004519">
    <property type="term" value="F:endonuclease activity"/>
    <property type="evidence" value="ECO:0007669"/>
    <property type="project" value="UniProtKB-UniRule"/>
</dbReference>
<comment type="similarity">
    <text evidence="8">Belongs to the DNA mismatch repair MutS family. MutS2 subfamily.</text>
</comment>
<evidence type="ECO:0000256" key="5">
    <source>
        <dbReference type="ARBA" id="ARBA00022840"/>
    </source>
</evidence>
<comment type="subunit">
    <text evidence="8">Homodimer. Binds to stalled ribosomes, contacting rRNA.</text>
</comment>
<dbReference type="SUPFAM" id="SSF160443">
    <property type="entry name" value="SMR domain-like"/>
    <property type="match status" value="1"/>
</dbReference>
<dbReference type="EC" id="3.1.-.-" evidence="8"/>
<dbReference type="Pfam" id="PF20297">
    <property type="entry name" value="MSSS"/>
    <property type="match status" value="1"/>
</dbReference>
<dbReference type="InterPro" id="IPR036063">
    <property type="entry name" value="Smr_dom_sf"/>
</dbReference>